<dbReference type="InterPro" id="IPR005502">
    <property type="entry name" value="Ribosyl_crysJ1"/>
</dbReference>
<dbReference type="Gene3D" id="1.10.4080.10">
    <property type="entry name" value="ADP-ribosylation/Crystallin J1"/>
    <property type="match status" value="1"/>
</dbReference>
<feature type="binding site" evidence="1">
    <location>
        <position position="87"/>
    </location>
    <ligand>
        <name>Mg(2+)</name>
        <dbReference type="ChEBI" id="CHEBI:18420"/>
        <label>1</label>
    </ligand>
</feature>
<organism evidence="2 3">
    <name type="scientific">Pseudocohnilembus persalinus</name>
    <name type="common">Ciliate</name>
    <dbReference type="NCBI Taxonomy" id="266149"/>
    <lineage>
        <taxon>Eukaryota</taxon>
        <taxon>Sar</taxon>
        <taxon>Alveolata</taxon>
        <taxon>Ciliophora</taxon>
        <taxon>Intramacronucleata</taxon>
        <taxon>Oligohymenophorea</taxon>
        <taxon>Scuticociliatia</taxon>
        <taxon>Philasterida</taxon>
        <taxon>Pseudocohnilembidae</taxon>
        <taxon>Pseudocohnilembus</taxon>
    </lineage>
</organism>
<dbReference type="AlphaFoldDB" id="A0A0V0R9Q2"/>
<feature type="binding site" evidence="1">
    <location>
        <position position="327"/>
    </location>
    <ligand>
        <name>Mg(2+)</name>
        <dbReference type="ChEBI" id="CHEBI:18420"/>
        <label>1</label>
    </ligand>
</feature>
<name>A0A0V0R9Q2_PSEPJ</name>
<dbReference type="PANTHER" id="PTHR16222:SF35">
    <property type="entry name" value="ADP-RIBOSYLGLYCOHYDROLASE"/>
    <property type="match status" value="1"/>
</dbReference>
<evidence type="ECO:0000313" key="2">
    <source>
        <dbReference type="EMBL" id="KRX11225.1"/>
    </source>
</evidence>
<evidence type="ECO:0000256" key="1">
    <source>
        <dbReference type="PIRSR" id="PIRSR605502-1"/>
    </source>
</evidence>
<dbReference type="OrthoDB" id="312812at2759"/>
<feature type="binding site" evidence="1">
    <location>
        <position position="86"/>
    </location>
    <ligand>
        <name>Mg(2+)</name>
        <dbReference type="ChEBI" id="CHEBI:18420"/>
        <label>1</label>
    </ligand>
</feature>
<dbReference type="InterPro" id="IPR050792">
    <property type="entry name" value="ADP-ribosylglycohydrolase"/>
</dbReference>
<feature type="binding site" evidence="1">
    <location>
        <position position="330"/>
    </location>
    <ligand>
        <name>Mg(2+)</name>
        <dbReference type="ChEBI" id="CHEBI:18420"/>
        <label>1</label>
    </ligand>
</feature>
<dbReference type="SUPFAM" id="SSF101478">
    <property type="entry name" value="ADP-ribosylglycohydrolase"/>
    <property type="match status" value="1"/>
</dbReference>
<gene>
    <name evidence="2" type="ORF">PPERSA_07750</name>
</gene>
<keyword evidence="1" id="KW-0460">Magnesium</keyword>
<dbReference type="OMA" id="FDVGNTC"/>
<reference evidence="2 3" key="1">
    <citation type="journal article" date="2015" name="Sci. Rep.">
        <title>Genome of the facultative scuticociliatosis pathogen Pseudocohnilembus persalinus provides insight into its virulence through horizontal gene transfer.</title>
        <authorList>
            <person name="Xiong J."/>
            <person name="Wang G."/>
            <person name="Cheng J."/>
            <person name="Tian M."/>
            <person name="Pan X."/>
            <person name="Warren A."/>
            <person name="Jiang C."/>
            <person name="Yuan D."/>
            <person name="Miao W."/>
        </authorList>
    </citation>
    <scope>NUCLEOTIDE SEQUENCE [LARGE SCALE GENOMIC DNA]</scope>
    <source>
        <strain evidence="2">36N120E</strain>
    </source>
</reference>
<comment type="caution">
    <text evidence="2">The sequence shown here is derived from an EMBL/GenBank/DDBJ whole genome shotgun (WGS) entry which is preliminary data.</text>
</comment>
<dbReference type="Pfam" id="PF03747">
    <property type="entry name" value="ADP_ribosyl_GH"/>
    <property type="match status" value="1"/>
</dbReference>
<comment type="cofactor">
    <cofactor evidence="1">
        <name>Mg(2+)</name>
        <dbReference type="ChEBI" id="CHEBI:18420"/>
    </cofactor>
    <text evidence="1">Binds 2 magnesium ions per subunit.</text>
</comment>
<dbReference type="PANTHER" id="PTHR16222">
    <property type="entry name" value="ADP-RIBOSYLGLYCOHYDROLASE"/>
    <property type="match status" value="1"/>
</dbReference>
<dbReference type="GO" id="GO:0046872">
    <property type="term" value="F:metal ion binding"/>
    <property type="evidence" value="ECO:0007669"/>
    <property type="project" value="UniProtKB-KW"/>
</dbReference>
<dbReference type="Proteomes" id="UP000054937">
    <property type="component" value="Unassembled WGS sequence"/>
</dbReference>
<protein>
    <submittedName>
        <fullName evidence="2">ADP-ribosylation/Crystallin J1</fullName>
    </submittedName>
</protein>
<evidence type="ECO:0000313" key="3">
    <source>
        <dbReference type="Proteomes" id="UP000054937"/>
    </source>
</evidence>
<feature type="binding site" evidence="1">
    <location>
        <position position="329"/>
    </location>
    <ligand>
        <name>Mg(2+)</name>
        <dbReference type="ChEBI" id="CHEBI:18420"/>
        <label>1</label>
    </ligand>
</feature>
<accession>A0A0V0R9Q2</accession>
<sequence length="408" mass="46800">MDNNNNLSEGQKQAYLILQRLLQAKKEDQDYKELRAYGCIAGAFIGDSLGSYCEFENDIDEKVLSDVIMKQPGGGTFNLNPGQLTDDSEVALSLAYGLIEGEGKLDLNLIFKYYGIWILSPPFDCGITLGAAFGPSKRFIPSENWTSQQMQYQDALKHNQQVVKQENYKSQSNGSLMRITPLVIFCLNLSEEDTIRAVRAEIKLTHCDETLIQACISWVLVLKELINTGDAQKGFEKLKNYMKRNDCDKTLREQWYEQYVLKDEMKMIGTQNMGWLKIAWTYGLKFLKNWGIIEDKFQSFLKEGRDKMVYKTIYENLIAQMIYLGGDTDTNACIVGGLVGAIVGLQDLPELYLKNMLYCDVQHSNKQRHERYAPYNAFIVCEKLLKLNKLEIIDNYFKGDKLFKDSYD</sequence>
<proteinExistence type="predicted"/>
<dbReference type="InterPro" id="IPR036705">
    <property type="entry name" value="Ribosyl_crysJ1_sf"/>
</dbReference>
<keyword evidence="1" id="KW-0479">Metal-binding</keyword>
<dbReference type="InParanoid" id="A0A0V0R9Q2"/>
<dbReference type="EMBL" id="LDAU01000003">
    <property type="protein sequence ID" value="KRX11225.1"/>
    <property type="molecule type" value="Genomic_DNA"/>
</dbReference>
<keyword evidence="3" id="KW-1185">Reference proteome</keyword>
<feature type="binding site" evidence="1">
    <location>
        <position position="85"/>
    </location>
    <ligand>
        <name>Mg(2+)</name>
        <dbReference type="ChEBI" id="CHEBI:18420"/>
        <label>1</label>
    </ligand>
</feature>